<keyword evidence="4" id="KW-0808">Transferase</keyword>
<dbReference type="OrthoDB" id="10252328at2759"/>
<dbReference type="Gene3D" id="1.10.10.10">
    <property type="entry name" value="Winged helix-like DNA-binding domain superfamily/Winged helix DNA-binding domain"/>
    <property type="match status" value="1"/>
</dbReference>
<evidence type="ECO:0000256" key="1">
    <source>
        <dbReference type="ARBA" id="ARBA00022737"/>
    </source>
</evidence>
<evidence type="ECO:0000259" key="2">
    <source>
        <dbReference type="Pfam" id="PF16095"/>
    </source>
</evidence>
<feature type="non-terminal residue" evidence="4">
    <location>
        <position position="595"/>
    </location>
</feature>
<dbReference type="PANTHER" id="PTHR47508:SF1">
    <property type="entry name" value="NON-SPECIFIC SERINE_THREONINE PROTEIN KINASE"/>
    <property type="match status" value="1"/>
</dbReference>
<dbReference type="InterPro" id="IPR057263">
    <property type="entry name" value="COR-B"/>
</dbReference>
<keyword evidence="1" id="KW-0677">Repeat</keyword>
<evidence type="ECO:0000259" key="3">
    <source>
        <dbReference type="Pfam" id="PF25497"/>
    </source>
</evidence>
<dbReference type="InterPro" id="IPR032171">
    <property type="entry name" value="COR-A"/>
</dbReference>
<protein>
    <submittedName>
        <fullName evidence="4">Putative serine threonine-kinase pats1</fullName>
    </submittedName>
</protein>
<comment type="caution">
    <text evidence="4">The sequence shown here is derived from an EMBL/GenBank/DDBJ whole genome shotgun (WGS) entry which is preliminary data.</text>
</comment>
<keyword evidence="5" id="KW-1185">Reference proteome</keyword>
<gene>
    <name evidence="4" type="ORF">BpHYR1_032255</name>
</gene>
<evidence type="ECO:0000313" key="5">
    <source>
        <dbReference type="Proteomes" id="UP000276133"/>
    </source>
</evidence>
<dbReference type="STRING" id="10195.A0A3M7P570"/>
<feature type="domain" description="C-terminal of Roc COR-B" evidence="3">
    <location>
        <begin position="216"/>
        <end position="357"/>
    </location>
</feature>
<proteinExistence type="predicted"/>
<sequence>MFLKVFNYVLDEKYLKSKFKDIAGFYFVSCSTGQGVEELKKALIEKTLNESYINEKIPEAWLNFEQSLKQQSSNVSILSFQDLRPFAEENGIYDSEEILQAVKFLNDLGSLQYFENKSLKDKVIINPQWIVNAFANVVSVKQKTISNGKLTHDKIKEIWRDYDESLHAWMLKLTEEFDLTFPVPEKKMSIVPCLLPDTEPNFDWPEIDVKSSIKKKQFKVNYKFEYLPIGLFNRIQVRLFQYGDSSFIWKKGSFLKKNSHVALVTQSKDTLSIQIKVQGIKPENVVFVIHETIETLINDSFNGLKYDFSFPCPDCMELQTSEPYLFSSKLLKKANEMRAQFLQCRRYFHVISVQEMMSMMPIDNTHYMEMNLEYTIRDLNNFKKSAFKYDIIFWYCDVDCNLDKDNSVNPLNAIKDLESQGLKVWSTQDPSSEKLDTVFKVIKQAKMVILGISDNFALDSKCLEIFEIVKNVYKKPYLLVEFGLLSNKEWLKNPYFASVCADFRVIMKNPKRYKSKILDLIESIEKIINNGAKKEVEVKEPDVFISYCWANSHEAIKKGSKGTSKSLGWLDPRSLVKFFADNGIHAWLDVDNLDS</sequence>
<dbReference type="Proteomes" id="UP000276133">
    <property type="component" value="Unassembled WGS sequence"/>
</dbReference>
<name>A0A3M7P570_BRAPC</name>
<dbReference type="InterPro" id="IPR036388">
    <property type="entry name" value="WH-like_DNA-bd_sf"/>
</dbReference>
<dbReference type="Pfam" id="PF25497">
    <property type="entry name" value="COR-B"/>
    <property type="match status" value="1"/>
</dbReference>
<reference evidence="4 5" key="1">
    <citation type="journal article" date="2018" name="Sci. Rep.">
        <title>Genomic signatures of local adaptation to the degree of environmental predictability in rotifers.</title>
        <authorList>
            <person name="Franch-Gras L."/>
            <person name="Hahn C."/>
            <person name="Garcia-Roger E.M."/>
            <person name="Carmona M.J."/>
            <person name="Serra M."/>
            <person name="Gomez A."/>
        </authorList>
    </citation>
    <scope>NUCLEOTIDE SEQUENCE [LARGE SCALE GENOMIC DNA]</scope>
    <source>
        <strain evidence="4">HYR1</strain>
    </source>
</reference>
<dbReference type="Gene3D" id="3.30.310.200">
    <property type="match status" value="1"/>
</dbReference>
<dbReference type="PANTHER" id="PTHR47508">
    <property type="entry name" value="SAM DOMAIN-CONTAINING PROTEIN-RELATED"/>
    <property type="match status" value="1"/>
</dbReference>
<dbReference type="Pfam" id="PF16095">
    <property type="entry name" value="COR-A"/>
    <property type="match status" value="1"/>
</dbReference>
<dbReference type="AlphaFoldDB" id="A0A3M7P570"/>
<dbReference type="GO" id="GO:0016301">
    <property type="term" value="F:kinase activity"/>
    <property type="evidence" value="ECO:0007669"/>
    <property type="project" value="UniProtKB-KW"/>
</dbReference>
<evidence type="ECO:0000313" key="4">
    <source>
        <dbReference type="EMBL" id="RMZ94163.1"/>
    </source>
</evidence>
<dbReference type="Gene3D" id="1.10.10.2200">
    <property type="match status" value="1"/>
</dbReference>
<keyword evidence="4" id="KW-0418">Kinase</keyword>
<feature type="domain" description="COR" evidence="2">
    <location>
        <begin position="58"/>
        <end position="195"/>
    </location>
</feature>
<dbReference type="EMBL" id="REGN01013247">
    <property type="protein sequence ID" value="RMZ94163.1"/>
    <property type="molecule type" value="Genomic_DNA"/>
</dbReference>
<organism evidence="4 5">
    <name type="scientific">Brachionus plicatilis</name>
    <name type="common">Marine rotifer</name>
    <name type="synonym">Brachionus muelleri</name>
    <dbReference type="NCBI Taxonomy" id="10195"/>
    <lineage>
        <taxon>Eukaryota</taxon>
        <taxon>Metazoa</taxon>
        <taxon>Spiralia</taxon>
        <taxon>Gnathifera</taxon>
        <taxon>Rotifera</taxon>
        <taxon>Eurotatoria</taxon>
        <taxon>Monogononta</taxon>
        <taxon>Pseudotrocha</taxon>
        <taxon>Ploima</taxon>
        <taxon>Brachionidae</taxon>
        <taxon>Brachionus</taxon>
    </lineage>
</organism>
<accession>A0A3M7P570</accession>